<evidence type="ECO:0000256" key="6">
    <source>
        <dbReference type="SAM" id="Phobius"/>
    </source>
</evidence>
<keyword evidence="11" id="KW-1185">Reference proteome</keyword>
<feature type="compositionally biased region" description="Basic and acidic residues" evidence="5">
    <location>
        <begin position="395"/>
        <end position="414"/>
    </location>
</feature>
<feature type="domain" description="DUF2421" evidence="7">
    <location>
        <begin position="870"/>
        <end position="1089"/>
    </location>
</feature>
<dbReference type="Pfam" id="PF10334">
    <property type="entry name" value="BRE4"/>
    <property type="match status" value="1"/>
</dbReference>
<evidence type="ECO:0000256" key="3">
    <source>
        <dbReference type="ARBA" id="ARBA00022989"/>
    </source>
</evidence>
<feature type="transmembrane region" description="Helical" evidence="6">
    <location>
        <begin position="231"/>
        <end position="254"/>
    </location>
</feature>
<dbReference type="EMBL" id="LUEZ02000009">
    <property type="protein sequence ID" value="RDB29703.1"/>
    <property type="molecule type" value="Genomic_DNA"/>
</dbReference>
<dbReference type="STRING" id="39966.A0A369KD63"/>
<evidence type="ECO:0000313" key="10">
    <source>
        <dbReference type="EMBL" id="RDB29703.1"/>
    </source>
</evidence>
<feature type="transmembrane region" description="Helical" evidence="6">
    <location>
        <begin position="785"/>
        <end position="806"/>
    </location>
</feature>
<dbReference type="OrthoDB" id="2274698at2759"/>
<name>A0A369KD63_HYPMA</name>
<evidence type="ECO:0000256" key="4">
    <source>
        <dbReference type="ARBA" id="ARBA00023136"/>
    </source>
</evidence>
<dbReference type="PANTHER" id="PTHR37994">
    <property type="entry name" value="ARAE_2_N DOMAIN-CONTAINING PROTEIN-RELATED"/>
    <property type="match status" value="1"/>
</dbReference>
<evidence type="ECO:0000259" key="9">
    <source>
        <dbReference type="Pfam" id="PF13515"/>
    </source>
</evidence>
<protein>
    <submittedName>
        <fullName evidence="10">Uncharacterized protein C57A7.05</fullName>
    </submittedName>
</protein>
<feature type="transmembrane region" description="Helical" evidence="6">
    <location>
        <begin position="851"/>
        <end position="869"/>
    </location>
</feature>
<feature type="compositionally biased region" description="Acidic residues" evidence="5">
    <location>
        <begin position="21"/>
        <end position="32"/>
    </location>
</feature>
<feature type="region of interest" description="Disordered" evidence="5">
    <location>
        <begin position="365"/>
        <end position="434"/>
    </location>
</feature>
<feature type="transmembrane region" description="Helical" evidence="6">
    <location>
        <begin position="759"/>
        <end position="779"/>
    </location>
</feature>
<feature type="region of interest" description="Disordered" evidence="5">
    <location>
        <begin position="13"/>
        <end position="47"/>
    </location>
</feature>
<proteinExistence type="predicted"/>
<feature type="transmembrane region" description="Helical" evidence="6">
    <location>
        <begin position="174"/>
        <end position="192"/>
    </location>
</feature>
<keyword evidence="3 6" id="KW-1133">Transmembrane helix</keyword>
<comment type="subcellular location">
    <subcellularLocation>
        <location evidence="1">Membrane</location>
        <topology evidence="1">Multi-pass membrane protein</topology>
    </subcellularLocation>
</comment>
<dbReference type="PANTHER" id="PTHR37994:SF1">
    <property type="entry name" value="ER TRANSPORTER 6TM N-TERMINAL DOMAIN-CONTAINING PROTEIN"/>
    <property type="match status" value="1"/>
</dbReference>
<feature type="compositionally biased region" description="Pro residues" evidence="5">
    <location>
        <begin position="367"/>
        <end position="379"/>
    </location>
</feature>
<dbReference type="GO" id="GO:0016020">
    <property type="term" value="C:membrane"/>
    <property type="evidence" value="ECO:0007669"/>
    <property type="project" value="UniProtKB-SubCell"/>
</dbReference>
<evidence type="ECO:0000256" key="1">
    <source>
        <dbReference type="ARBA" id="ARBA00004141"/>
    </source>
</evidence>
<feature type="domain" description="Integral membrane bound transporter" evidence="9">
    <location>
        <begin position="734"/>
        <end position="865"/>
    </location>
</feature>
<evidence type="ECO:0000259" key="7">
    <source>
        <dbReference type="Pfam" id="PF10334"/>
    </source>
</evidence>
<dbReference type="Pfam" id="PF13515">
    <property type="entry name" value="FUSC_2"/>
    <property type="match status" value="1"/>
</dbReference>
<sequence>MVSEKFRRRIWRRGRDTKPEEENEEALDDEDAQGSPLGSLEDGDPKGVVKRSRWKLPESLGWIPANWQWTKLKPALRCAIAAWLGAVLFVIPAVETVLGQAAFLILIASVLSPPSDPFIAVLEREVLIMVCVLIGWAWSCLGMKLADLTREFHDPTVTLNQAITGEYIETAPTVIMAVFLGTGTAAFLYIKARQGPGPYIFPCVFGCICLDISLTTAVLFPYPFYLIGKTIVLPLVFHSAVALICSALVFPVTISAQFTTRLQGVLSPLIKTMELHQSILKETPQTEDFVAAAAVIAKTASQAESSLIPLAASARLLNSDLIYGRYAPGDFTPFQDLGRRIVNRGNGLGMYFTLIDPARLKFAVPMTPAPSRPDSPLPSPTSTGSSSQQNSRTPSADHIHFSDSRDGSSHEGKTSHLHPTLPAHWNSRPRQHQAHTHRHFHLHHDLLQRSLQSLAHSHKYENAVGVFESQRYLDLEATRFRDPSVEVFTSQMVKLLDDSCHELLGSCRDALVTVRDWLDCLRSGRLRYLLKTTETKAQWTKKLADHHNVRDELIAVFERFRSDDRHRVLDPYRSTFEAKVDSEQETPAHRYLFQAYVYQYHLIQFTWIVIEMLDEMIRLEKGRQTQRIWTPVRSIIRWNIWEIPEDAEHEEDEDPDQIQGLDPTTAEDLGLPKRRDPDALPPRNMFEAVMNLLFHAVTGLAGGNVLFAIKAGLLAVVLALPSFLKSSAFFAYSNRAVWAIIMGQVTLSRFRGDTTFSFIFRVFSTFMGGLVGMVIWYISCGSGNGNAYGLAAVCAVCFPFLFYARLYLPGSPITVIVFVVTIVLVVGYSYQDIHFPTPGSPGAGFSVAWRRFVLVTIGVAAAFVVSFLPPSSSIRHYSRATLATTSAEIGSIYCAILSYANSRRGEDVHEINAGLIALRSKLRRSAVVRTNVIYEFSLRGRWPAERYHALFEIELQIAYALSHLMSVFKHLEPAWARALLRRTRFLDTDFQGDILAVITMISSSLRTGSPLPQISPCPLLDRFMSQIYGLDVIHKEAEEDYGLPRTLTLETLQNEQYLFFCVGVSTSFSIITRLDRLMVAAKEIVGEQYHIHGVGLAPTLSKEQDYSMPTPAVQFRPPQEV</sequence>
<feature type="region of interest" description="Disordered" evidence="5">
    <location>
        <begin position="648"/>
        <end position="678"/>
    </location>
</feature>
<evidence type="ECO:0000256" key="2">
    <source>
        <dbReference type="ARBA" id="ARBA00022692"/>
    </source>
</evidence>
<keyword evidence="4 6" id="KW-0472">Membrane</keyword>
<feature type="transmembrane region" description="Helical" evidence="6">
    <location>
        <begin position="692"/>
        <end position="723"/>
    </location>
</feature>
<evidence type="ECO:0000259" key="8">
    <source>
        <dbReference type="Pfam" id="PF10337"/>
    </source>
</evidence>
<accession>A0A369KD63</accession>
<feature type="domain" description="Putative ER transporter 6TM N-terminal" evidence="8">
    <location>
        <begin position="66"/>
        <end position="560"/>
    </location>
</feature>
<organism evidence="10 11">
    <name type="scientific">Hypsizygus marmoreus</name>
    <name type="common">White beech mushroom</name>
    <name type="synonym">Agaricus marmoreus</name>
    <dbReference type="NCBI Taxonomy" id="39966"/>
    <lineage>
        <taxon>Eukaryota</taxon>
        <taxon>Fungi</taxon>
        <taxon>Dikarya</taxon>
        <taxon>Basidiomycota</taxon>
        <taxon>Agaricomycotina</taxon>
        <taxon>Agaricomycetes</taxon>
        <taxon>Agaricomycetidae</taxon>
        <taxon>Agaricales</taxon>
        <taxon>Tricholomatineae</taxon>
        <taxon>Lyophyllaceae</taxon>
        <taxon>Hypsizygus</taxon>
    </lineage>
</organism>
<reference evidence="10" key="1">
    <citation type="submission" date="2018-04" db="EMBL/GenBank/DDBJ databases">
        <title>Whole genome sequencing of Hypsizygus marmoreus.</title>
        <authorList>
            <person name="Choi I.-G."/>
            <person name="Min B."/>
            <person name="Kim J.-G."/>
            <person name="Kim S."/>
            <person name="Oh Y.-L."/>
            <person name="Kong W.-S."/>
            <person name="Park H."/>
            <person name="Jeong J."/>
            <person name="Song E.-S."/>
        </authorList>
    </citation>
    <scope>NUCLEOTIDE SEQUENCE [LARGE SCALE GENOMIC DNA]</scope>
    <source>
        <strain evidence="10">51987-8</strain>
    </source>
</reference>
<evidence type="ECO:0000313" key="11">
    <source>
        <dbReference type="Proteomes" id="UP000076154"/>
    </source>
</evidence>
<comment type="caution">
    <text evidence="10">The sequence shown here is derived from an EMBL/GenBank/DDBJ whole genome shotgun (WGS) entry which is preliminary data.</text>
</comment>
<dbReference type="Proteomes" id="UP000076154">
    <property type="component" value="Unassembled WGS sequence"/>
</dbReference>
<dbReference type="InterPro" id="IPR018823">
    <property type="entry name" value="ArAE_2_N"/>
</dbReference>
<keyword evidence="2 6" id="KW-0812">Transmembrane</keyword>
<dbReference type="InterPro" id="IPR049453">
    <property type="entry name" value="Memb_transporter_dom"/>
</dbReference>
<gene>
    <name evidence="10" type="ORF">Hypma_013784</name>
</gene>
<dbReference type="AlphaFoldDB" id="A0A369KD63"/>
<dbReference type="Pfam" id="PF10337">
    <property type="entry name" value="ArAE_2_N"/>
    <property type="match status" value="1"/>
</dbReference>
<feature type="transmembrane region" description="Helical" evidence="6">
    <location>
        <begin position="126"/>
        <end position="146"/>
    </location>
</feature>
<feature type="transmembrane region" description="Helical" evidence="6">
    <location>
        <begin position="199"/>
        <end position="225"/>
    </location>
</feature>
<feature type="transmembrane region" description="Helical" evidence="6">
    <location>
        <begin position="74"/>
        <end position="91"/>
    </location>
</feature>
<feature type="transmembrane region" description="Helical" evidence="6">
    <location>
        <begin position="813"/>
        <end position="831"/>
    </location>
</feature>
<dbReference type="InParanoid" id="A0A369KD63"/>
<dbReference type="InterPro" id="IPR018820">
    <property type="entry name" value="BRE4-related_DUF2421"/>
</dbReference>
<evidence type="ECO:0000256" key="5">
    <source>
        <dbReference type="SAM" id="MobiDB-lite"/>
    </source>
</evidence>